<dbReference type="InterPro" id="IPR015797">
    <property type="entry name" value="NUDIX_hydrolase-like_dom_sf"/>
</dbReference>
<keyword evidence="3" id="KW-0479">Metal-binding</keyword>
<dbReference type="GO" id="GO:0016818">
    <property type="term" value="F:hydrolase activity, acting on acid anhydrides, in phosphorus-containing anhydrides"/>
    <property type="evidence" value="ECO:0007669"/>
    <property type="project" value="TreeGrafter"/>
</dbReference>
<evidence type="ECO:0000256" key="2">
    <source>
        <dbReference type="ARBA" id="ARBA00005582"/>
    </source>
</evidence>
<reference evidence="8 9" key="2">
    <citation type="journal article" date="2016" name="Int. J. Syst. Evol. Microbiol.">
        <title>Bacillus gobiensis sp. nov., isolated from a soil sample.</title>
        <authorList>
            <person name="Liu B."/>
            <person name="Liu G.H."/>
            <person name="Cetin S."/>
            <person name="Schumann P."/>
            <person name="Pan Z.Z."/>
            <person name="Chen Q.Q."/>
        </authorList>
    </citation>
    <scope>NUCLEOTIDE SEQUENCE [LARGE SCALE GENOMIC DNA]</scope>
    <source>
        <strain evidence="8 9">FJAT-4402</strain>
    </source>
</reference>
<dbReference type="OrthoDB" id="9131041at2"/>
<protein>
    <submittedName>
        <fullName evidence="8">7,8-dihydro-8-oxoguanine-triphosphatase</fullName>
    </submittedName>
</protein>
<dbReference type="InterPro" id="IPR000086">
    <property type="entry name" value="NUDIX_hydrolase_dom"/>
</dbReference>
<dbReference type="PRINTS" id="PR00502">
    <property type="entry name" value="NUDIXFAMILY"/>
</dbReference>
<dbReference type="Gene3D" id="3.90.79.10">
    <property type="entry name" value="Nucleoside Triphosphate Pyrophosphohydrolase"/>
    <property type="match status" value="1"/>
</dbReference>
<dbReference type="PATRIC" id="fig|1441095.3.peg.2438"/>
<feature type="domain" description="Nudix hydrolase" evidence="7">
    <location>
        <begin position="6"/>
        <end position="145"/>
    </location>
</feature>
<dbReference type="PROSITE" id="PS51462">
    <property type="entry name" value="NUDIX"/>
    <property type="match status" value="1"/>
</dbReference>
<keyword evidence="9" id="KW-1185">Reference proteome</keyword>
<evidence type="ECO:0000256" key="4">
    <source>
        <dbReference type="ARBA" id="ARBA00022801"/>
    </source>
</evidence>
<dbReference type="PANTHER" id="PTHR43758">
    <property type="entry name" value="7,8-DIHYDRO-8-OXOGUANINE TRIPHOSPHATASE"/>
    <property type="match status" value="1"/>
</dbReference>
<dbReference type="GO" id="GO:0005737">
    <property type="term" value="C:cytoplasm"/>
    <property type="evidence" value="ECO:0007669"/>
    <property type="project" value="TreeGrafter"/>
</dbReference>
<dbReference type="EMBL" id="CP012600">
    <property type="protein sequence ID" value="ALC82092.1"/>
    <property type="molecule type" value="Genomic_DNA"/>
</dbReference>
<dbReference type="InterPro" id="IPR020476">
    <property type="entry name" value="Nudix_hydrolase"/>
</dbReference>
<evidence type="ECO:0000256" key="1">
    <source>
        <dbReference type="ARBA" id="ARBA00001946"/>
    </source>
</evidence>
<proteinExistence type="inferred from homology"/>
<dbReference type="STRING" id="1441095.AM592_11085"/>
<evidence type="ECO:0000313" key="8">
    <source>
        <dbReference type="EMBL" id="ALC82092.1"/>
    </source>
</evidence>
<dbReference type="PANTHER" id="PTHR43758:SF8">
    <property type="entry name" value="8-OXO-DGTP DIPHOSPHATASE YTKD-RELATED"/>
    <property type="match status" value="1"/>
</dbReference>
<reference evidence="9" key="1">
    <citation type="submission" date="2015-08" db="EMBL/GenBank/DDBJ databases">
        <title>Genome sequencing project for genomic taxonomy and phylogenomics of Bacillus-like bacteria.</title>
        <authorList>
            <person name="Liu B."/>
            <person name="Wang J."/>
            <person name="Zhu Y."/>
            <person name="Liu G."/>
            <person name="Chen Q."/>
            <person name="Chen Z."/>
            <person name="Lan J."/>
            <person name="Che J."/>
            <person name="Ge C."/>
            <person name="Shi H."/>
            <person name="Pan Z."/>
            <person name="Liu X."/>
        </authorList>
    </citation>
    <scope>NUCLEOTIDE SEQUENCE [LARGE SCALE GENOMIC DNA]</scope>
    <source>
        <strain evidence="9">FJAT-4402</strain>
    </source>
</reference>
<keyword evidence="4 6" id="KW-0378">Hydrolase</keyword>
<dbReference type="NCBIfam" id="TIGR02705">
    <property type="entry name" value="nudix_YtkD"/>
    <property type="match status" value="1"/>
</dbReference>
<gene>
    <name evidence="8" type="ORF">AM592_11085</name>
</gene>
<name>A0A0M3R9V4_9BACI</name>
<dbReference type="InterPro" id="IPR014078">
    <property type="entry name" value="Nudix_YtkD"/>
</dbReference>
<keyword evidence="5" id="KW-0460">Magnesium</keyword>
<dbReference type="SUPFAM" id="SSF55811">
    <property type="entry name" value="Nudix"/>
    <property type="match status" value="1"/>
</dbReference>
<organism evidence="8 9">
    <name type="scientific">Bacillus gobiensis</name>
    <dbReference type="NCBI Taxonomy" id="1441095"/>
    <lineage>
        <taxon>Bacteria</taxon>
        <taxon>Bacillati</taxon>
        <taxon>Bacillota</taxon>
        <taxon>Bacilli</taxon>
        <taxon>Bacillales</taxon>
        <taxon>Bacillaceae</taxon>
        <taxon>Bacillus</taxon>
    </lineage>
</organism>
<dbReference type="InterPro" id="IPR020084">
    <property type="entry name" value="NUDIX_hydrolase_CS"/>
</dbReference>
<evidence type="ECO:0000256" key="6">
    <source>
        <dbReference type="RuleBase" id="RU003476"/>
    </source>
</evidence>
<dbReference type="Pfam" id="PF00293">
    <property type="entry name" value="NUDIX"/>
    <property type="match status" value="1"/>
</dbReference>
<evidence type="ECO:0000259" key="7">
    <source>
        <dbReference type="PROSITE" id="PS51462"/>
    </source>
</evidence>
<dbReference type="GO" id="GO:0046872">
    <property type="term" value="F:metal ion binding"/>
    <property type="evidence" value="ECO:0007669"/>
    <property type="project" value="UniProtKB-KW"/>
</dbReference>
<comment type="similarity">
    <text evidence="2 6">Belongs to the Nudix hydrolase family.</text>
</comment>
<sequence>MFTFKDYYRNTVHLSFEEEPFSKAPGHVWVICRYRGSWLLTDHGDRGYEFPGGKIEPMEKAEQAAVREVKEETGAIVEELSYIGQYKVLGKEKMIIKNIYFARIDKIEKQSTYYETKGPVLLKELPENIKKNQRYSFVMKDGVLTHSMKRLVQNGWITE</sequence>
<evidence type="ECO:0000256" key="5">
    <source>
        <dbReference type="ARBA" id="ARBA00022842"/>
    </source>
</evidence>
<dbReference type="Proteomes" id="UP000067625">
    <property type="component" value="Chromosome"/>
</dbReference>
<comment type="cofactor">
    <cofactor evidence="1">
        <name>Mg(2+)</name>
        <dbReference type="ChEBI" id="CHEBI:18420"/>
    </cofactor>
</comment>
<dbReference type="PROSITE" id="PS00893">
    <property type="entry name" value="NUDIX_BOX"/>
    <property type="match status" value="1"/>
</dbReference>
<evidence type="ECO:0000256" key="3">
    <source>
        <dbReference type="ARBA" id="ARBA00022723"/>
    </source>
</evidence>
<dbReference type="CDD" id="cd04665">
    <property type="entry name" value="NUDIX_RppH"/>
    <property type="match status" value="1"/>
</dbReference>
<dbReference type="RefSeq" id="WP_053603872.1">
    <property type="nucleotide sequence ID" value="NZ_CP012600.1"/>
</dbReference>
<dbReference type="AlphaFoldDB" id="A0A0M3R9V4"/>
<accession>A0A0M3R9V4</accession>
<evidence type="ECO:0000313" key="9">
    <source>
        <dbReference type="Proteomes" id="UP000067625"/>
    </source>
</evidence>